<name>A0ABN8NDF4_9CNID</name>
<protein>
    <submittedName>
        <fullName evidence="2">Uncharacterized protein</fullName>
    </submittedName>
</protein>
<evidence type="ECO:0000313" key="2">
    <source>
        <dbReference type="EMBL" id="CAH3045995.1"/>
    </source>
</evidence>
<reference evidence="2 3" key="1">
    <citation type="submission" date="2022-05" db="EMBL/GenBank/DDBJ databases">
        <authorList>
            <consortium name="Genoscope - CEA"/>
            <person name="William W."/>
        </authorList>
    </citation>
    <scope>NUCLEOTIDE SEQUENCE [LARGE SCALE GENOMIC DNA]</scope>
</reference>
<evidence type="ECO:0000256" key="1">
    <source>
        <dbReference type="SAM" id="MobiDB-lite"/>
    </source>
</evidence>
<evidence type="ECO:0000313" key="3">
    <source>
        <dbReference type="Proteomes" id="UP001159405"/>
    </source>
</evidence>
<sequence length="133" mass="14255">MPDDKAELVDGAENVVSREQPERPEHQSSPSTSGTSSNEPNVRAQNSFFGVSEGLCCSTGAGAPSIGLAVVLAYDIPRQTDVDRWAYLNGIHIPHIDAEIELLVGNDPAKVLEPKEIRESKDGVPSTVRTLFG</sequence>
<keyword evidence="3" id="KW-1185">Reference proteome</keyword>
<comment type="caution">
    <text evidence="2">The sequence shown here is derived from an EMBL/GenBank/DDBJ whole genome shotgun (WGS) entry which is preliminary data.</text>
</comment>
<dbReference type="Proteomes" id="UP001159405">
    <property type="component" value="Unassembled WGS sequence"/>
</dbReference>
<gene>
    <name evidence="2" type="ORF">PLOB_00008276</name>
</gene>
<organism evidence="2 3">
    <name type="scientific">Porites lobata</name>
    <dbReference type="NCBI Taxonomy" id="104759"/>
    <lineage>
        <taxon>Eukaryota</taxon>
        <taxon>Metazoa</taxon>
        <taxon>Cnidaria</taxon>
        <taxon>Anthozoa</taxon>
        <taxon>Hexacorallia</taxon>
        <taxon>Scleractinia</taxon>
        <taxon>Fungiina</taxon>
        <taxon>Poritidae</taxon>
        <taxon>Porites</taxon>
    </lineage>
</organism>
<accession>A0ABN8NDF4</accession>
<dbReference type="EMBL" id="CALNXK010000014">
    <property type="protein sequence ID" value="CAH3045995.1"/>
    <property type="molecule type" value="Genomic_DNA"/>
</dbReference>
<feature type="region of interest" description="Disordered" evidence="1">
    <location>
        <begin position="1"/>
        <end position="44"/>
    </location>
</feature>
<proteinExistence type="predicted"/>
<feature type="compositionally biased region" description="Low complexity" evidence="1">
    <location>
        <begin position="28"/>
        <end position="37"/>
    </location>
</feature>